<keyword evidence="11" id="KW-1185">Reference proteome</keyword>
<dbReference type="Pfam" id="PF25935">
    <property type="entry name" value="BSH_LcnD"/>
    <property type="match status" value="1"/>
</dbReference>
<dbReference type="Proteomes" id="UP000253034">
    <property type="component" value="Unassembled WGS sequence"/>
</dbReference>
<dbReference type="OrthoDB" id="357309at2"/>
<comment type="caution">
    <text evidence="10">The sequence shown here is derived from an EMBL/GenBank/DDBJ whole genome shotgun (WGS) entry which is preliminary data.</text>
</comment>
<dbReference type="RefSeq" id="WP_114298965.1">
    <property type="nucleotide sequence ID" value="NZ_QPJT01000022.1"/>
</dbReference>
<feature type="coiled-coil region" evidence="6">
    <location>
        <begin position="307"/>
        <end position="341"/>
    </location>
</feature>
<evidence type="ECO:0000259" key="8">
    <source>
        <dbReference type="Pfam" id="PF25935"/>
    </source>
</evidence>
<feature type="coiled-coil region" evidence="6">
    <location>
        <begin position="98"/>
        <end position="132"/>
    </location>
</feature>
<evidence type="ECO:0000256" key="7">
    <source>
        <dbReference type="SAM" id="Phobius"/>
    </source>
</evidence>
<comment type="subcellular location">
    <subcellularLocation>
        <location evidence="1">Membrane</location>
        <topology evidence="1">Single-pass membrane protein</topology>
    </subcellularLocation>
</comment>
<proteinExistence type="inferred from homology"/>
<dbReference type="PANTHER" id="PTHR30386">
    <property type="entry name" value="MEMBRANE FUSION SUBUNIT OF EMRAB-TOLC MULTIDRUG EFFLUX PUMP"/>
    <property type="match status" value="1"/>
</dbReference>
<keyword evidence="5 7" id="KW-0472">Membrane</keyword>
<keyword evidence="6" id="KW-0175">Coiled coil</keyword>
<keyword evidence="4 7" id="KW-1133">Transmembrane helix</keyword>
<evidence type="ECO:0000259" key="9">
    <source>
        <dbReference type="Pfam" id="PF26002"/>
    </source>
</evidence>
<keyword evidence="3 7" id="KW-0812">Transmembrane</keyword>
<name>A0A369AVT2_9FIRM</name>
<evidence type="ECO:0000256" key="4">
    <source>
        <dbReference type="ARBA" id="ARBA00022989"/>
    </source>
</evidence>
<evidence type="ECO:0000256" key="6">
    <source>
        <dbReference type="SAM" id="Coils"/>
    </source>
</evidence>
<dbReference type="PANTHER" id="PTHR30386:SF26">
    <property type="entry name" value="TRANSPORT PROTEIN COMB"/>
    <property type="match status" value="1"/>
</dbReference>
<feature type="domain" description="AprE-like beta-barrel" evidence="9">
    <location>
        <begin position="379"/>
        <end position="467"/>
    </location>
</feature>
<evidence type="ECO:0000256" key="3">
    <source>
        <dbReference type="ARBA" id="ARBA00022692"/>
    </source>
</evidence>
<dbReference type="Gene3D" id="2.40.50.100">
    <property type="match status" value="1"/>
</dbReference>
<comment type="similarity">
    <text evidence="2">Belongs to the membrane fusion protein (MFP) (TC 8.A.1) family.</text>
</comment>
<dbReference type="GO" id="GO:0016020">
    <property type="term" value="C:membrane"/>
    <property type="evidence" value="ECO:0007669"/>
    <property type="project" value="UniProtKB-SubCell"/>
</dbReference>
<evidence type="ECO:0000256" key="2">
    <source>
        <dbReference type="ARBA" id="ARBA00009477"/>
    </source>
</evidence>
<evidence type="ECO:0000313" key="11">
    <source>
        <dbReference type="Proteomes" id="UP000253034"/>
    </source>
</evidence>
<feature type="transmembrane region" description="Helical" evidence="7">
    <location>
        <begin position="25"/>
        <end position="46"/>
    </location>
</feature>
<dbReference type="AlphaFoldDB" id="A0A369AVT2"/>
<accession>A0A369AVT2</accession>
<dbReference type="InterPro" id="IPR050739">
    <property type="entry name" value="MFP"/>
</dbReference>
<organism evidence="10 11">
    <name type="scientific">Anaerobacterium chartisolvens</name>
    <dbReference type="NCBI Taxonomy" id="1297424"/>
    <lineage>
        <taxon>Bacteria</taxon>
        <taxon>Bacillati</taxon>
        <taxon>Bacillota</taxon>
        <taxon>Clostridia</taxon>
        <taxon>Eubacteriales</taxon>
        <taxon>Oscillospiraceae</taxon>
        <taxon>Anaerobacterium</taxon>
    </lineage>
</organism>
<evidence type="ECO:0000256" key="1">
    <source>
        <dbReference type="ARBA" id="ARBA00004167"/>
    </source>
</evidence>
<protein>
    <submittedName>
        <fullName evidence="10">HlyD family secretion protein</fullName>
    </submittedName>
</protein>
<evidence type="ECO:0000313" key="10">
    <source>
        <dbReference type="EMBL" id="RCX12346.1"/>
    </source>
</evidence>
<sequence length="484" mass="55101">MKTVIQEISDITESRELMESGPHPFVNGFIYIFIAIIVGAAIWAYFGEIDDYVKANGVIRPNEKISSIKNKVDGKVDKNFLEEGKSVKKGDILFTIEYMSLELERNTAVKELDKAREELKNTIKLKKSIVDEKNYFNPDLQEEKTYYNRYLKYITDLEVQTKQANIDSSSVKGILDQNNGLNTLRECVKQNRDLFAERDSIYYTKYKSYLLNIERLEDVIVQKRADYDNVEVLYESGASSRMEIDNALKALKSAEMDVEKYKREFLLGIDIDIDENSKLLQKLEIGIKSTEHGTGGIDLQKYRIDALVQLDSDTALLEKSIEKLEDSIESIEMRIRDCSITAPIDGVINIYDEINTGDLLQAGAEVAAIVPPADSKYKVQIYVKDSDIANIQKGQQIKYHLSALPYREYGELTGVIENIGTDAKIDQTGGVSYYIVDAAIENRPLYSYKGKMAEIRVGMTCEAQVITRTKKILYYLLEKISLRD</sequence>
<dbReference type="EMBL" id="QPJT01000022">
    <property type="protein sequence ID" value="RCX12346.1"/>
    <property type="molecule type" value="Genomic_DNA"/>
</dbReference>
<evidence type="ECO:0000256" key="5">
    <source>
        <dbReference type="ARBA" id="ARBA00023136"/>
    </source>
</evidence>
<dbReference type="Gene3D" id="1.10.287.470">
    <property type="entry name" value="Helix hairpin bin"/>
    <property type="match status" value="1"/>
</dbReference>
<feature type="coiled-coil region" evidence="6">
    <location>
        <begin position="213"/>
        <end position="264"/>
    </location>
</feature>
<feature type="domain" description="LcnD-like barrel-sandwich hybrid" evidence="8">
    <location>
        <begin position="65"/>
        <end position="371"/>
    </location>
</feature>
<dbReference type="Pfam" id="PF26002">
    <property type="entry name" value="Beta-barrel_AprE"/>
    <property type="match status" value="1"/>
</dbReference>
<dbReference type="PRINTS" id="PR01490">
    <property type="entry name" value="RTXTOXIND"/>
</dbReference>
<dbReference type="SUPFAM" id="SSF111369">
    <property type="entry name" value="HlyD-like secretion proteins"/>
    <property type="match status" value="1"/>
</dbReference>
<dbReference type="InterPro" id="IPR058786">
    <property type="entry name" value="BSH_LcnD"/>
</dbReference>
<gene>
    <name evidence="10" type="ORF">DFR58_12235</name>
</gene>
<dbReference type="InterPro" id="IPR058982">
    <property type="entry name" value="Beta-barrel_AprE"/>
</dbReference>
<reference evidence="10 11" key="1">
    <citation type="submission" date="2018-07" db="EMBL/GenBank/DDBJ databases">
        <title>Genomic Encyclopedia of Type Strains, Phase IV (KMG-IV): sequencing the most valuable type-strain genomes for metagenomic binning, comparative biology and taxonomic classification.</title>
        <authorList>
            <person name="Goeker M."/>
        </authorList>
    </citation>
    <scope>NUCLEOTIDE SEQUENCE [LARGE SCALE GENOMIC DNA]</scope>
    <source>
        <strain evidence="10 11">DSM 27016</strain>
    </source>
</reference>
<dbReference type="Gene3D" id="2.40.30.170">
    <property type="match status" value="1"/>
</dbReference>